<dbReference type="STRING" id="126673.AWC01_02415"/>
<dbReference type="Gene3D" id="3.90.1150.10">
    <property type="entry name" value="Aspartate Aminotransferase, domain 1"/>
    <property type="match status" value="1"/>
</dbReference>
<dbReference type="OrthoDB" id="9807157at2"/>
<name>A0A1X1TKB5_9MYCO</name>
<evidence type="ECO:0000256" key="13">
    <source>
        <dbReference type="RuleBase" id="RU003693"/>
    </source>
</evidence>
<evidence type="ECO:0000256" key="12">
    <source>
        <dbReference type="ARBA" id="ARBA00047715"/>
    </source>
</evidence>
<sequence length="382" mass="39496">MTRAGLSPLAWLDDVADQRRAAGLRRALRTRPVGGSAVDLASNDYLGLSTHPRVVEGGVHALRQWGAGSTGSRLVTGNTELHEGFERALAAFTGAESALVFSSGYTANLGAVVALSGPGSLLVSDALTHASLVDASRLSRARVVVTPHCDVTAIEAALDARDEQRAVVLTDSVFSADGVLAPLREMHKVCRRHGALLVVDEAHGLGVRGAGGRGLLDEVGLAGAPDVVMTTTLSKALGTQGGVVLGPAAVRDHLIDAARPFIFDTGLAPAAVGAAWAALEVLIDEPWRARAVLDHAAELAQACDLPGRPDSAVVSVILGRPEVALAAATACLEQGLRVGCFRPPAVPPGTSRLRLAARASLTPDELGTARRVLTDVLTEARR</sequence>
<comment type="pathway">
    <text evidence="2">Cofactor biosynthesis; biotin biosynthesis.</text>
</comment>
<accession>A0A1X1TKB5</accession>
<dbReference type="InterPro" id="IPR001917">
    <property type="entry name" value="Aminotrans_II_pyridoxalP_BS"/>
</dbReference>
<evidence type="ECO:0000313" key="16">
    <source>
        <dbReference type="EMBL" id="ORV44919.1"/>
    </source>
</evidence>
<dbReference type="GO" id="GO:0008710">
    <property type="term" value="F:8-amino-7-oxononanoate synthase activity"/>
    <property type="evidence" value="ECO:0007669"/>
    <property type="project" value="UniProtKB-EC"/>
</dbReference>
<gene>
    <name evidence="15" type="primary">bioF</name>
    <name evidence="16" type="ORF">AWC01_02415</name>
    <name evidence="15" type="ORF">MDOR_22590</name>
</gene>
<evidence type="ECO:0000256" key="9">
    <source>
        <dbReference type="ARBA" id="ARBA00023315"/>
    </source>
</evidence>
<protein>
    <recommendedName>
        <fullName evidence="5">8-amino-7-oxononanoate synthase</fullName>
        <ecNumber evidence="5">2.3.1.47</ecNumber>
    </recommendedName>
    <alternativeName>
        <fullName evidence="10">7-keto-8-amino-pelargonic acid synthase</fullName>
    </alternativeName>
    <alternativeName>
        <fullName evidence="11">8-amino-7-ketopelargonate synthase</fullName>
    </alternativeName>
</protein>
<dbReference type="RefSeq" id="WP_085187758.1">
    <property type="nucleotide sequence ID" value="NZ_AP022605.1"/>
</dbReference>
<dbReference type="InterPro" id="IPR004839">
    <property type="entry name" value="Aminotransferase_I/II_large"/>
</dbReference>
<evidence type="ECO:0000256" key="3">
    <source>
        <dbReference type="ARBA" id="ARBA00010008"/>
    </source>
</evidence>
<evidence type="ECO:0000256" key="8">
    <source>
        <dbReference type="ARBA" id="ARBA00022898"/>
    </source>
</evidence>
<evidence type="ECO:0000256" key="10">
    <source>
        <dbReference type="ARBA" id="ARBA00032610"/>
    </source>
</evidence>
<evidence type="ECO:0000259" key="14">
    <source>
        <dbReference type="Pfam" id="PF00155"/>
    </source>
</evidence>
<evidence type="ECO:0000256" key="4">
    <source>
        <dbReference type="ARBA" id="ARBA00011738"/>
    </source>
</evidence>
<proteinExistence type="inferred from homology"/>
<dbReference type="InterPro" id="IPR015422">
    <property type="entry name" value="PyrdxlP-dep_Trfase_small"/>
</dbReference>
<reference evidence="15 18" key="2">
    <citation type="journal article" date="2019" name="Emerg. Microbes Infect.">
        <title>Comprehensive subspecies identification of 175 nontuberculous mycobacteria species based on 7547 genomic profiles.</title>
        <authorList>
            <person name="Matsumoto Y."/>
            <person name="Kinjo T."/>
            <person name="Motooka D."/>
            <person name="Nabeya D."/>
            <person name="Jung N."/>
            <person name="Uechi K."/>
            <person name="Horii T."/>
            <person name="Iida T."/>
            <person name="Fujita J."/>
            <person name="Nakamura S."/>
        </authorList>
    </citation>
    <scope>NUCLEOTIDE SEQUENCE [LARGE SCALE GENOMIC DNA]</scope>
    <source>
        <strain evidence="15 18">JCM 12405</strain>
    </source>
</reference>
<dbReference type="Proteomes" id="UP000467201">
    <property type="component" value="Chromosome"/>
</dbReference>
<dbReference type="PROSITE" id="PS00599">
    <property type="entry name" value="AA_TRANSFER_CLASS_2"/>
    <property type="match status" value="1"/>
</dbReference>
<keyword evidence="6" id="KW-0808">Transferase</keyword>
<dbReference type="PANTHER" id="PTHR13693">
    <property type="entry name" value="CLASS II AMINOTRANSFERASE/8-AMINO-7-OXONONANOATE SYNTHASE"/>
    <property type="match status" value="1"/>
</dbReference>
<dbReference type="InterPro" id="IPR050087">
    <property type="entry name" value="AON_synthase_class-II"/>
</dbReference>
<dbReference type="EC" id="2.3.1.47" evidence="5"/>
<evidence type="ECO:0000256" key="2">
    <source>
        <dbReference type="ARBA" id="ARBA00004746"/>
    </source>
</evidence>
<dbReference type="Gene3D" id="3.40.640.10">
    <property type="entry name" value="Type I PLP-dependent aspartate aminotransferase-like (Major domain)"/>
    <property type="match status" value="1"/>
</dbReference>
<dbReference type="PANTHER" id="PTHR13693:SF100">
    <property type="entry name" value="8-AMINO-7-OXONONANOATE SYNTHASE"/>
    <property type="match status" value="1"/>
</dbReference>
<comment type="similarity">
    <text evidence="3">Belongs to the class-II pyridoxal-phosphate-dependent aminotransferase family. BioF subfamily.</text>
</comment>
<dbReference type="InterPro" id="IPR015421">
    <property type="entry name" value="PyrdxlP-dep_Trfase_major"/>
</dbReference>
<dbReference type="SUPFAM" id="SSF53383">
    <property type="entry name" value="PLP-dependent transferases"/>
    <property type="match status" value="1"/>
</dbReference>
<dbReference type="AlphaFoldDB" id="A0A1X1TKB5"/>
<keyword evidence="8 13" id="KW-0663">Pyridoxal phosphate</keyword>
<evidence type="ECO:0000313" key="15">
    <source>
        <dbReference type="EMBL" id="BBZ08090.1"/>
    </source>
</evidence>
<reference evidence="16 17" key="1">
    <citation type="submission" date="2016-01" db="EMBL/GenBank/DDBJ databases">
        <title>The new phylogeny of the genus Mycobacterium.</title>
        <authorList>
            <person name="Tarcisio F."/>
            <person name="Conor M."/>
            <person name="Antonella G."/>
            <person name="Elisabetta G."/>
            <person name="Giulia F.S."/>
            <person name="Sara T."/>
            <person name="Anna F."/>
            <person name="Clotilde B."/>
            <person name="Roberto B."/>
            <person name="Veronica D.S."/>
            <person name="Fabio R."/>
            <person name="Monica P."/>
            <person name="Olivier J."/>
            <person name="Enrico T."/>
            <person name="Nicola S."/>
        </authorList>
    </citation>
    <scope>NUCLEOTIDE SEQUENCE [LARGE SCALE GENOMIC DNA]</scope>
    <source>
        <strain evidence="16 17">DSM 44339</strain>
    </source>
</reference>
<dbReference type="InterPro" id="IPR015424">
    <property type="entry name" value="PyrdxlP-dep_Trfase"/>
</dbReference>
<comment type="subunit">
    <text evidence="4">Homodimer.</text>
</comment>
<feature type="domain" description="Aminotransferase class I/classII large" evidence="14">
    <location>
        <begin position="38"/>
        <end position="370"/>
    </location>
</feature>
<dbReference type="EMBL" id="AP022605">
    <property type="protein sequence ID" value="BBZ08090.1"/>
    <property type="molecule type" value="Genomic_DNA"/>
</dbReference>
<evidence type="ECO:0000256" key="7">
    <source>
        <dbReference type="ARBA" id="ARBA00022756"/>
    </source>
</evidence>
<dbReference type="EMBL" id="LQOS01000010">
    <property type="protein sequence ID" value="ORV44919.1"/>
    <property type="molecule type" value="Genomic_DNA"/>
</dbReference>
<dbReference type="Pfam" id="PF00155">
    <property type="entry name" value="Aminotran_1_2"/>
    <property type="match status" value="1"/>
</dbReference>
<keyword evidence="17" id="KW-1185">Reference proteome</keyword>
<dbReference type="GO" id="GO:0009102">
    <property type="term" value="P:biotin biosynthetic process"/>
    <property type="evidence" value="ECO:0007669"/>
    <property type="project" value="UniProtKB-KW"/>
</dbReference>
<dbReference type="Proteomes" id="UP000193564">
    <property type="component" value="Unassembled WGS sequence"/>
</dbReference>
<evidence type="ECO:0000313" key="18">
    <source>
        <dbReference type="Proteomes" id="UP000467201"/>
    </source>
</evidence>
<evidence type="ECO:0000256" key="5">
    <source>
        <dbReference type="ARBA" id="ARBA00013187"/>
    </source>
</evidence>
<comment type="cofactor">
    <cofactor evidence="1 13">
        <name>pyridoxal 5'-phosphate</name>
        <dbReference type="ChEBI" id="CHEBI:597326"/>
    </cofactor>
</comment>
<reference evidence="15" key="3">
    <citation type="submission" date="2020-02" db="EMBL/GenBank/DDBJ databases">
        <authorList>
            <person name="Matsumoto Y."/>
            <person name="Motooka D."/>
            <person name="Nakamura S."/>
        </authorList>
    </citation>
    <scope>NUCLEOTIDE SEQUENCE</scope>
    <source>
        <strain evidence="15">JCM 12405</strain>
    </source>
</reference>
<evidence type="ECO:0000313" key="17">
    <source>
        <dbReference type="Proteomes" id="UP000193564"/>
    </source>
</evidence>
<keyword evidence="7" id="KW-0093">Biotin biosynthesis</keyword>
<evidence type="ECO:0000256" key="1">
    <source>
        <dbReference type="ARBA" id="ARBA00001933"/>
    </source>
</evidence>
<evidence type="ECO:0000256" key="11">
    <source>
        <dbReference type="ARBA" id="ARBA00033381"/>
    </source>
</evidence>
<keyword evidence="9" id="KW-0012">Acyltransferase</keyword>
<evidence type="ECO:0000256" key="6">
    <source>
        <dbReference type="ARBA" id="ARBA00022679"/>
    </source>
</evidence>
<dbReference type="GO" id="GO:0030170">
    <property type="term" value="F:pyridoxal phosphate binding"/>
    <property type="evidence" value="ECO:0007669"/>
    <property type="project" value="InterPro"/>
</dbReference>
<comment type="catalytic activity">
    <reaction evidence="12">
        <text>6-carboxyhexanoyl-[ACP] + L-alanine + H(+) = (8S)-8-amino-7-oxononanoate + holo-[ACP] + CO2</text>
        <dbReference type="Rhea" id="RHEA:42288"/>
        <dbReference type="Rhea" id="RHEA-COMP:9685"/>
        <dbReference type="Rhea" id="RHEA-COMP:9955"/>
        <dbReference type="ChEBI" id="CHEBI:15378"/>
        <dbReference type="ChEBI" id="CHEBI:16526"/>
        <dbReference type="ChEBI" id="CHEBI:57972"/>
        <dbReference type="ChEBI" id="CHEBI:64479"/>
        <dbReference type="ChEBI" id="CHEBI:78846"/>
        <dbReference type="ChEBI" id="CHEBI:149468"/>
        <dbReference type="EC" id="2.3.1.47"/>
    </reaction>
</comment>
<dbReference type="KEGG" id="mdr:MDOR_22590"/>
<organism evidence="16 17">
    <name type="scientific">Mycolicibacterium doricum</name>
    <dbReference type="NCBI Taxonomy" id="126673"/>
    <lineage>
        <taxon>Bacteria</taxon>
        <taxon>Bacillati</taxon>
        <taxon>Actinomycetota</taxon>
        <taxon>Actinomycetes</taxon>
        <taxon>Mycobacteriales</taxon>
        <taxon>Mycobacteriaceae</taxon>
        <taxon>Mycolicibacterium</taxon>
    </lineage>
</organism>